<protein>
    <recommendedName>
        <fullName evidence="3">beta-glucosidase</fullName>
        <ecNumber evidence="3">3.2.1.21</ecNumber>
    </recommendedName>
</protein>
<comment type="catalytic activity">
    <reaction evidence="1">
        <text>Hydrolysis of terminal, non-reducing beta-D-glucosyl residues with release of beta-D-glucose.</text>
        <dbReference type="EC" id="3.2.1.21"/>
    </reaction>
</comment>
<sequence length="793" mass="88083">MRKLINGIIALLIAFGIVGCETKANNDQPIYKNPAVAVKDRVADLMSRMTLEEKVAQMAQYVGPEHMKQAEKDLSPEELHNNDALGFYPGLHHTDIEQMAAEGKVGSFLHVISGDEANYLQELAQKSRLSIPLLIGIDAIHGNGLNYGATIYPTPIGLASTWDESLSYRMGVETAREMRATGSHWAFTPNIDIARDARWGRVGETFGEDPYLVGNMGVEMIKGFQQDDFTGNEKVIACAKHLIGGGEPMNGTNASPLDLSMRSIREVHLPPYRRAVQEADVFSIMTAHNEVNGIPCHNSKEFMTDIVRNEYGFNGFYVSDWMDIERIHSLHHQTETMDEAFRQSVNNGMDMHMHGPKFTESIVEAVNSGIVSQERVDEACSKILEVKFRLGLFENPFVDLKKAEKVVFNQEHQATALEVARKSIVLLKNDGILPLKKNAHKKIFLTGPNANNETILGDWHWLQPADRIITVKEGLESVAKEKGFALDYYNSGEVIGKTTDKAIKEAAARAAKSDLAVVVIGENSLRYKWSEKTCGENTDRAHINLPGRQLELVKAIQKTGTPVIAVLVNGRPIGEEWLEGNMSGILETWEPGSFGGQAITEILFGDVNPSAKLPVTVPRTAGQIKLYYNHKPSHYFHKYKFTNKNPLYAFGYGLSYTKFKTTNVAVDKASIKGNGTFTVSCDVENIGKVEGEEIVQVYIRDDYSSVTRPVKELKAYAKVALKAGEKKSISFELTTQDLAFFDQSMDWIVEKGTFTIMVGSSSRDKDLSKVALEVSETKKLDLNSYKPNYPAAM</sequence>
<dbReference type="Pfam" id="PF00933">
    <property type="entry name" value="Glyco_hydro_3"/>
    <property type="match status" value="1"/>
</dbReference>
<dbReference type="PRINTS" id="PR00133">
    <property type="entry name" value="GLHYDRLASE3"/>
</dbReference>
<evidence type="ECO:0000256" key="1">
    <source>
        <dbReference type="ARBA" id="ARBA00000448"/>
    </source>
</evidence>
<evidence type="ECO:0000256" key="2">
    <source>
        <dbReference type="ARBA" id="ARBA00005336"/>
    </source>
</evidence>
<dbReference type="GO" id="GO:0008422">
    <property type="term" value="F:beta-glucosidase activity"/>
    <property type="evidence" value="ECO:0007669"/>
    <property type="project" value="UniProtKB-EC"/>
</dbReference>
<dbReference type="GO" id="GO:0009251">
    <property type="term" value="P:glucan catabolic process"/>
    <property type="evidence" value="ECO:0007669"/>
    <property type="project" value="TreeGrafter"/>
</dbReference>
<keyword evidence="4" id="KW-0732">Signal</keyword>
<gene>
    <name evidence="8" type="ORF">NH26_20920</name>
</gene>
<reference evidence="8 9" key="1">
    <citation type="journal article" date="2012" name="Int. J. Syst. Evol. Microbiol.">
        <title>Flammeovirga pacifica sp. nov., isolated from deep-sea sediment.</title>
        <authorList>
            <person name="Xu H."/>
            <person name="Fu Y."/>
            <person name="Yang N."/>
            <person name="Ding Z."/>
            <person name="Lai Q."/>
            <person name="Zeng R."/>
        </authorList>
    </citation>
    <scope>NUCLEOTIDE SEQUENCE [LARGE SCALE GENOMIC DNA]</scope>
    <source>
        <strain evidence="9">DSM 24597 / LMG 26175 / WPAGA1</strain>
    </source>
</reference>
<accession>A0A1S1YT87</accession>
<comment type="similarity">
    <text evidence="2">Belongs to the glycosyl hydrolase 3 family.</text>
</comment>
<dbReference type="Gene3D" id="3.40.50.1700">
    <property type="entry name" value="Glycoside hydrolase family 3 C-terminal domain"/>
    <property type="match status" value="1"/>
</dbReference>
<dbReference type="OrthoDB" id="9805821at2"/>
<keyword evidence="9" id="KW-1185">Reference proteome</keyword>
<dbReference type="PANTHER" id="PTHR30620">
    <property type="entry name" value="PERIPLASMIC BETA-GLUCOSIDASE-RELATED"/>
    <property type="match status" value="1"/>
</dbReference>
<dbReference type="PANTHER" id="PTHR30620:SF16">
    <property type="entry name" value="LYSOSOMAL BETA GLUCOSIDASE"/>
    <property type="match status" value="1"/>
</dbReference>
<evidence type="ECO:0000313" key="9">
    <source>
        <dbReference type="Proteomes" id="UP000179797"/>
    </source>
</evidence>
<dbReference type="Pfam" id="PF01915">
    <property type="entry name" value="Glyco_hydro_3_C"/>
    <property type="match status" value="1"/>
</dbReference>
<dbReference type="InterPro" id="IPR036962">
    <property type="entry name" value="Glyco_hydro_3_N_sf"/>
</dbReference>
<dbReference type="SUPFAM" id="SSF52279">
    <property type="entry name" value="Beta-D-glucan exohydrolase, C-terminal domain"/>
    <property type="match status" value="1"/>
</dbReference>
<evidence type="ECO:0000256" key="6">
    <source>
        <dbReference type="ARBA" id="ARBA00023295"/>
    </source>
</evidence>
<dbReference type="InterPro" id="IPR013783">
    <property type="entry name" value="Ig-like_fold"/>
</dbReference>
<feature type="domain" description="Fibronectin type III-like" evidence="7">
    <location>
        <begin position="693"/>
        <end position="762"/>
    </location>
</feature>
<name>A0A1S1YT87_FLAPC</name>
<keyword evidence="6" id="KW-0326">Glycosidase</keyword>
<evidence type="ECO:0000256" key="4">
    <source>
        <dbReference type="ARBA" id="ARBA00022729"/>
    </source>
</evidence>
<dbReference type="Pfam" id="PF14310">
    <property type="entry name" value="Fn3-like"/>
    <property type="match status" value="1"/>
</dbReference>
<dbReference type="InterPro" id="IPR036881">
    <property type="entry name" value="Glyco_hydro_3_C_sf"/>
</dbReference>
<dbReference type="InterPro" id="IPR001764">
    <property type="entry name" value="Glyco_hydro_3_N"/>
</dbReference>
<dbReference type="InterPro" id="IPR026891">
    <property type="entry name" value="Fn3-like"/>
</dbReference>
<dbReference type="InterPro" id="IPR002772">
    <property type="entry name" value="Glyco_hydro_3_C"/>
</dbReference>
<keyword evidence="5" id="KW-0378">Hydrolase</keyword>
<dbReference type="InterPro" id="IPR051915">
    <property type="entry name" value="Cellulose_Degrad_GH3"/>
</dbReference>
<dbReference type="RefSeq" id="WP_044229077.1">
    <property type="nucleotide sequence ID" value="NZ_JRYR02000002.1"/>
</dbReference>
<dbReference type="Gene3D" id="2.60.40.10">
    <property type="entry name" value="Immunoglobulins"/>
    <property type="match status" value="1"/>
</dbReference>
<dbReference type="FunFam" id="2.60.40.10:FF:000495">
    <property type="entry name" value="Periplasmic beta-glucosidase"/>
    <property type="match status" value="1"/>
</dbReference>
<dbReference type="Gene3D" id="3.20.20.300">
    <property type="entry name" value="Glycoside hydrolase, family 3, N-terminal domain"/>
    <property type="match status" value="1"/>
</dbReference>
<dbReference type="EC" id="3.2.1.21" evidence="3"/>
<evidence type="ECO:0000256" key="5">
    <source>
        <dbReference type="ARBA" id="ARBA00022801"/>
    </source>
</evidence>
<organism evidence="8 9">
    <name type="scientific">Flammeovirga pacifica</name>
    <dbReference type="NCBI Taxonomy" id="915059"/>
    <lineage>
        <taxon>Bacteria</taxon>
        <taxon>Pseudomonadati</taxon>
        <taxon>Bacteroidota</taxon>
        <taxon>Cytophagia</taxon>
        <taxon>Cytophagales</taxon>
        <taxon>Flammeovirgaceae</taxon>
        <taxon>Flammeovirga</taxon>
    </lineage>
</organism>
<dbReference type="SMART" id="SM01217">
    <property type="entry name" value="Fn3_like"/>
    <property type="match status" value="1"/>
</dbReference>
<comment type="caution">
    <text evidence="8">The sequence shown here is derived from an EMBL/GenBank/DDBJ whole genome shotgun (WGS) entry which is preliminary data.</text>
</comment>
<dbReference type="SUPFAM" id="SSF51445">
    <property type="entry name" value="(Trans)glycosidases"/>
    <property type="match status" value="1"/>
</dbReference>
<dbReference type="PROSITE" id="PS51257">
    <property type="entry name" value="PROKAR_LIPOPROTEIN"/>
    <property type="match status" value="1"/>
</dbReference>
<dbReference type="AlphaFoldDB" id="A0A1S1YT87"/>
<dbReference type="InterPro" id="IPR017853">
    <property type="entry name" value="GH"/>
</dbReference>
<dbReference type="STRING" id="915059.NH26_20920"/>
<evidence type="ECO:0000256" key="3">
    <source>
        <dbReference type="ARBA" id="ARBA00012744"/>
    </source>
</evidence>
<dbReference type="EMBL" id="JRYR02000002">
    <property type="protein sequence ID" value="OHX64073.1"/>
    <property type="molecule type" value="Genomic_DNA"/>
</dbReference>
<dbReference type="Proteomes" id="UP000179797">
    <property type="component" value="Unassembled WGS sequence"/>
</dbReference>
<evidence type="ECO:0000313" key="8">
    <source>
        <dbReference type="EMBL" id="OHX64073.1"/>
    </source>
</evidence>
<proteinExistence type="inferred from homology"/>
<evidence type="ECO:0000259" key="7">
    <source>
        <dbReference type="SMART" id="SM01217"/>
    </source>
</evidence>